<evidence type="ECO:0000313" key="4">
    <source>
        <dbReference type="EMBL" id="KAL3850967.1"/>
    </source>
</evidence>
<gene>
    <name evidence="4" type="ORF">ACJIZ3_012849</name>
</gene>
<reference evidence="4 5" key="1">
    <citation type="submission" date="2024-12" db="EMBL/GenBank/DDBJ databases">
        <title>The unique morphological basis and parallel evolutionary history of personate flowers in Penstemon.</title>
        <authorList>
            <person name="Depatie T.H."/>
            <person name="Wessinger C.A."/>
        </authorList>
    </citation>
    <scope>NUCLEOTIDE SEQUENCE [LARGE SCALE GENOMIC DNA]</scope>
    <source>
        <strain evidence="4">WTNN_2</strain>
        <tissue evidence="4">Leaf</tissue>
    </source>
</reference>
<evidence type="ECO:0000256" key="1">
    <source>
        <dbReference type="ARBA" id="ARBA00005485"/>
    </source>
</evidence>
<feature type="coiled-coil region" evidence="3">
    <location>
        <begin position="240"/>
        <end position="267"/>
    </location>
</feature>
<keyword evidence="5" id="KW-1185">Reference proteome</keyword>
<dbReference type="PANTHER" id="PTHR32054">
    <property type="entry name" value="HEAVY CHAIN, PUTATIVE, EXPRESSED-RELATED-RELATED"/>
    <property type="match status" value="1"/>
</dbReference>
<comment type="similarity">
    <text evidence="1">Belongs to the WEB family.</text>
</comment>
<feature type="coiled-coil region" evidence="3">
    <location>
        <begin position="360"/>
        <end position="449"/>
    </location>
</feature>
<evidence type="ECO:0000256" key="2">
    <source>
        <dbReference type="ARBA" id="ARBA00023054"/>
    </source>
</evidence>
<name>A0ABD3UN87_9LAMI</name>
<dbReference type="AlphaFoldDB" id="A0ABD3UN87"/>
<comment type="caution">
    <text evidence="4">The sequence shown here is derived from an EMBL/GenBank/DDBJ whole genome shotgun (WGS) entry which is preliminary data.</text>
</comment>
<dbReference type="EMBL" id="JBJXBP010000001">
    <property type="protein sequence ID" value="KAL3850967.1"/>
    <property type="molecule type" value="Genomic_DNA"/>
</dbReference>
<feature type="coiled-coil region" evidence="3">
    <location>
        <begin position="475"/>
        <end position="502"/>
    </location>
</feature>
<dbReference type="InterPro" id="IPR008545">
    <property type="entry name" value="Web"/>
</dbReference>
<sequence>MFGLTARTSWPNGPGSRVGSLKAAGIGEIDTRAPFQSVKAAVSLFGDAVSPRSSPATKKADERVLEKETQHHMILRELDCYKDQLRSAEIAKSQALKELERANTTLQQLTNNLDNLTESKQELVKATEAAKERVKDLEELKSLRAQARKQDLENENERYKATAGELVLRKQELSNLRQDLDAALEAKMAVFQEAEVAQHNAEAAQGKHSRILKEVASVTEALNQVKLESIHKEEEHSKLIAEKEALLMKYKSTKEEAEKEIKNLREENDPPENLKEKLEETTKEINVLHAQLNVFSASDLYPLLTILRELESNKKALQQVVAEEKSIRSSLDPLKLQLEEVKRKHHKSSLEKLIASNDIASEAEKSRHEAEEIKNNAQLLKQEAEAARIAAKEAEGKLQIALKQAEEAKAAKKLAEDQISKGSGYVKKIRLSAEEFELMNKKIEEVRNQADVKVATAMAQVETINGRDKEVFQKIEVILKENKDIQSEIENALTTAEMAEAAKIAVAGELQKWRQKEQSL</sequence>
<keyword evidence="2 3" id="KW-0175">Coiled coil</keyword>
<dbReference type="Pfam" id="PF05701">
    <property type="entry name" value="WEMBL"/>
    <property type="match status" value="1"/>
</dbReference>
<dbReference type="PANTHER" id="PTHR32054:SF3">
    <property type="entry name" value="HEAVY CHAIN, PUTATIVE, EXPRESSED-RELATED"/>
    <property type="match status" value="1"/>
</dbReference>
<evidence type="ECO:0000313" key="5">
    <source>
        <dbReference type="Proteomes" id="UP001634393"/>
    </source>
</evidence>
<proteinExistence type="inferred from homology"/>
<evidence type="ECO:0000256" key="3">
    <source>
        <dbReference type="SAM" id="Coils"/>
    </source>
</evidence>
<dbReference type="Proteomes" id="UP001634393">
    <property type="component" value="Unassembled WGS sequence"/>
</dbReference>
<organism evidence="4 5">
    <name type="scientific">Penstemon smallii</name>
    <dbReference type="NCBI Taxonomy" id="265156"/>
    <lineage>
        <taxon>Eukaryota</taxon>
        <taxon>Viridiplantae</taxon>
        <taxon>Streptophyta</taxon>
        <taxon>Embryophyta</taxon>
        <taxon>Tracheophyta</taxon>
        <taxon>Spermatophyta</taxon>
        <taxon>Magnoliopsida</taxon>
        <taxon>eudicotyledons</taxon>
        <taxon>Gunneridae</taxon>
        <taxon>Pentapetalae</taxon>
        <taxon>asterids</taxon>
        <taxon>lamiids</taxon>
        <taxon>Lamiales</taxon>
        <taxon>Plantaginaceae</taxon>
        <taxon>Cheloneae</taxon>
        <taxon>Penstemon</taxon>
    </lineage>
</organism>
<accession>A0ABD3UN87</accession>
<feature type="coiled-coil region" evidence="3">
    <location>
        <begin position="78"/>
        <end position="169"/>
    </location>
</feature>
<protein>
    <submittedName>
        <fullName evidence="4">Uncharacterized protein</fullName>
    </submittedName>
</protein>